<protein>
    <submittedName>
        <fullName evidence="1">Uncharacterized protein</fullName>
    </submittedName>
</protein>
<evidence type="ECO:0000313" key="2">
    <source>
        <dbReference type="Proteomes" id="UP001366060"/>
    </source>
</evidence>
<evidence type="ECO:0000313" key="1">
    <source>
        <dbReference type="EMBL" id="MEL0660947.1"/>
    </source>
</evidence>
<accession>A0ABU9HGC1</accession>
<dbReference type="RefSeq" id="WP_341629310.1">
    <property type="nucleotide sequence ID" value="NZ_JBAKBA010000071.1"/>
</dbReference>
<sequence length="104" mass="11390">MNKNIEQLLTLVAGANDQLIEKHQQLSTTVGLLEQSLQASNAVTVDNIKLKQRLMFIILDANPEIVGVGTGKAGTEDFVFIDQYKLGALSAQVLIELMEQHLLS</sequence>
<reference evidence="1 2" key="1">
    <citation type="submission" date="2024-02" db="EMBL/GenBank/DDBJ databases">
        <title>Bacteria isolated from the canopy kelp, Nereocystis luetkeana.</title>
        <authorList>
            <person name="Pfister C.A."/>
            <person name="Younker I.T."/>
            <person name="Light S.H."/>
        </authorList>
    </citation>
    <scope>NUCLEOTIDE SEQUENCE [LARGE SCALE GENOMIC DNA]</scope>
    <source>
        <strain evidence="1 2">TI.2.07</strain>
    </source>
</reference>
<gene>
    <name evidence="1" type="ORF">V6255_17590</name>
</gene>
<proteinExistence type="predicted"/>
<name>A0ABU9HGC1_9GAMM</name>
<dbReference type="Proteomes" id="UP001366060">
    <property type="component" value="Unassembled WGS sequence"/>
</dbReference>
<organism evidence="1 2">
    <name type="scientific">Psychromonas arctica</name>
    <dbReference type="NCBI Taxonomy" id="168275"/>
    <lineage>
        <taxon>Bacteria</taxon>
        <taxon>Pseudomonadati</taxon>
        <taxon>Pseudomonadota</taxon>
        <taxon>Gammaproteobacteria</taxon>
        <taxon>Alteromonadales</taxon>
        <taxon>Psychromonadaceae</taxon>
        <taxon>Psychromonas</taxon>
    </lineage>
</organism>
<keyword evidence="2" id="KW-1185">Reference proteome</keyword>
<comment type="caution">
    <text evidence="1">The sequence shown here is derived from an EMBL/GenBank/DDBJ whole genome shotgun (WGS) entry which is preliminary data.</text>
</comment>
<dbReference type="EMBL" id="JBAKBA010000071">
    <property type="protein sequence ID" value="MEL0660947.1"/>
    <property type="molecule type" value="Genomic_DNA"/>
</dbReference>